<name>S4RJI9_PETMA</name>
<dbReference type="AlphaFoldDB" id="S4RJI9"/>
<dbReference type="GO" id="GO:0030424">
    <property type="term" value="C:axon"/>
    <property type="evidence" value="ECO:0007669"/>
    <property type="project" value="TreeGrafter"/>
</dbReference>
<protein>
    <recommendedName>
        <fullName evidence="2">F5/8 type C domain-containing protein</fullName>
    </recommendedName>
</protein>
<dbReference type="SUPFAM" id="SSF49785">
    <property type="entry name" value="Galactose-binding domain-like"/>
    <property type="match status" value="2"/>
</dbReference>
<dbReference type="GO" id="GO:0098978">
    <property type="term" value="C:glutamatergic synapse"/>
    <property type="evidence" value="ECO:0007669"/>
    <property type="project" value="TreeGrafter"/>
</dbReference>
<dbReference type="HOGENOM" id="CLU_030066_1_0_1"/>
<dbReference type="CDD" id="cd00057">
    <property type="entry name" value="FA58C"/>
    <property type="match status" value="1"/>
</dbReference>
<feature type="domain" description="F5/8 type C" evidence="2">
    <location>
        <begin position="1"/>
        <end position="46"/>
    </location>
</feature>
<evidence type="ECO:0000313" key="3">
    <source>
        <dbReference type="Ensembl" id="ENSPMAP00000005372.1"/>
    </source>
</evidence>
<dbReference type="GO" id="GO:0017154">
    <property type="term" value="F:semaphorin receptor activity"/>
    <property type="evidence" value="ECO:0007669"/>
    <property type="project" value="TreeGrafter"/>
</dbReference>
<dbReference type="PROSITE" id="PS01286">
    <property type="entry name" value="FA58C_2"/>
    <property type="match status" value="2"/>
</dbReference>
<sequence length="202" mass="22383">QEFVGNQDANSVVLNRLAEVVIARYVRIKPLRWVGGIALRLELYGCQVTDGPCSELLGLTSGLIPDRQLTASSSLDMRWGAASARLLGGRYGWAPANPNAHGQWLQVDLGQPRTVTGVMLQGAKGVDTKAFVRRFRLAHSMDGVTWTRSRTSDGIYKYFVGNSNADKPELRQVRPVQARFVRLYPEKWSQNGIGLRLELLGC</sequence>
<dbReference type="Gene3D" id="2.60.120.260">
    <property type="entry name" value="Galactose-binding domain-like"/>
    <property type="match status" value="2"/>
</dbReference>
<keyword evidence="1" id="KW-1015">Disulfide bond</keyword>
<dbReference type="OMA" id="CARSKRT"/>
<dbReference type="PROSITE" id="PS50022">
    <property type="entry name" value="FA58C_3"/>
    <property type="match status" value="2"/>
</dbReference>
<accession>S4RJI9</accession>
<proteinExistence type="predicted"/>
<dbReference type="SMART" id="SM00231">
    <property type="entry name" value="FA58C"/>
    <property type="match status" value="1"/>
</dbReference>
<evidence type="ECO:0000256" key="1">
    <source>
        <dbReference type="ARBA" id="ARBA00023157"/>
    </source>
</evidence>
<dbReference type="GO" id="GO:0007411">
    <property type="term" value="P:axon guidance"/>
    <property type="evidence" value="ECO:0007669"/>
    <property type="project" value="TreeGrafter"/>
</dbReference>
<dbReference type="FunFam" id="2.60.120.260:FF:000013">
    <property type="entry name" value="Neuropilin"/>
    <property type="match status" value="1"/>
</dbReference>
<dbReference type="InterPro" id="IPR050633">
    <property type="entry name" value="Neuropilin_MCO_CoagFactor"/>
</dbReference>
<dbReference type="GO" id="GO:0045211">
    <property type="term" value="C:postsynaptic membrane"/>
    <property type="evidence" value="ECO:0007669"/>
    <property type="project" value="TreeGrafter"/>
</dbReference>
<dbReference type="Ensembl" id="ENSPMAT00000005392.1">
    <property type="protein sequence ID" value="ENSPMAP00000005372.1"/>
    <property type="gene ID" value="ENSPMAG00000004901.1"/>
</dbReference>
<dbReference type="PROSITE" id="PS01285">
    <property type="entry name" value="FA58C_1"/>
    <property type="match status" value="1"/>
</dbReference>
<reference evidence="3" key="2">
    <citation type="submission" date="2025-09" db="UniProtKB">
        <authorList>
            <consortium name="Ensembl"/>
        </authorList>
    </citation>
    <scope>IDENTIFICATION</scope>
</reference>
<reference evidence="3" key="1">
    <citation type="submission" date="2025-08" db="UniProtKB">
        <authorList>
            <consortium name="Ensembl"/>
        </authorList>
    </citation>
    <scope>IDENTIFICATION</scope>
</reference>
<dbReference type="Pfam" id="PF00754">
    <property type="entry name" value="F5_F8_type_C"/>
    <property type="match status" value="1"/>
</dbReference>
<dbReference type="GeneTree" id="ENSGT00940000155270"/>
<evidence type="ECO:0000259" key="2">
    <source>
        <dbReference type="PROSITE" id="PS50022"/>
    </source>
</evidence>
<dbReference type="PANTHER" id="PTHR46806:SF2">
    <property type="entry name" value="NEUROPILIN-2"/>
    <property type="match status" value="1"/>
</dbReference>
<organism evidence="3">
    <name type="scientific">Petromyzon marinus</name>
    <name type="common">Sea lamprey</name>
    <dbReference type="NCBI Taxonomy" id="7757"/>
    <lineage>
        <taxon>Eukaryota</taxon>
        <taxon>Metazoa</taxon>
        <taxon>Chordata</taxon>
        <taxon>Craniata</taxon>
        <taxon>Vertebrata</taxon>
        <taxon>Cyclostomata</taxon>
        <taxon>Hyperoartia</taxon>
        <taxon>Petromyzontiformes</taxon>
        <taxon>Petromyzontidae</taxon>
        <taxon>Petromyzon</taxon>
    </lineage>
</organism>
<dbReference type="STRING" id="7757.ENSPMAP00000005372"/>
<dbReference type="PANTHER" id="PTHR46806">
    <property type="entry name" value="F5/8 TYPE C DOMAIN-CONTAINING PROTEIN"/>
    <property type="match status" value="1"/>
</dbReference>
<dbReference type="InterPro" id="IPR000421">
    <property type="entry name" value="FA58C"/>
</dbReference>
<dbReference type="InterPro" id="IPR008979">
    <property type="entry name" value="Galactose-bd-like_sf"/>
</dbReference>
<feature type="domain" description="F5/8 type C" evidence="2">
    <location>
        <begin position="53"/>
        <end position="202"/>
    </location>
</feature>